<evidence type="ECO:0000313" key="4">
    <source>
        <dbReference type="Proteomes" id="UP001303046"/>
    </source>
</evidence>
<reference evidence="3 4" key="1">
    <citation type="submission" date="2023-08" db="EMBL/GenBank/DDBJ databases">
        <title>A Necator americanus chromosomal reference genome.</title>
        <authorList>
            <person name="Ilik V."/>
            <person name="Petrzelkova K.J."/>
            <person name="Pardy F."/>
            <person name="Fuh T."/>
            <person name="Niatou-Singa F.S."/>
            <person name="Gouil Q."/>
            <person name="Baker L."/>
            <person name="Ritchie M.E."/>
            <person name="Jex A.R."/>
            <person name="Gazzola D."/>
            <person name="Li H."/>
            <person name="Toshio Fujiwara R."/>
            <person name="Zhan B."/>
            <person name="Aroian R.V."/>
            <person name="Pafco B."/>
            <person name="Schwarz E.M."/>
        </authorList>
    </citation>
    <scope>NUCLEOTIDE SEQUENCE [LARGE SCALE GENOMIC DNA]</scope>
    <source>
        <strain evidence="3 4">Aroian</strain>
        <tissue evidence="3">Whole animal</tissue>
    </source>
</reference>
<dbReference type="PANTHER" id="PTHR46060">
    <property type="entry name" value="MARINER MOS1 TRANSPOSASE-LIKE PROTEIN"/>
    <property type="match status" value="1"/>
</dbReference>
<dbReference type="InterPro" id="IPR052709">
    <property type="entry name" value="Transposase-MT_Hybrid"/>
</dbReference>
<keyword evidence="4" id="KW-1185">Reference proteome</keyword>
<accession>A0ABR1DWV4</accession>
<comment type="caution">
    <text evidence="3">The sequence shown here is derived from an EMBL/GenBank/DDBJ whole genome shotgun (WGS) entry which is preliminary data.</text>
</comment>
<proteinExistence type="predicted"/>
<protein>
    <recommendedName>
        <fullName evidence="2">Mos1 transposase HTH domain-containing protein</fullName>
    </recommendedName>
</protein>
<dbReference type="PANTHER" id="PTHR46060:SF2">
    <property type="entry name" value="HISTONE-LYSINE N-METHYLTRANSFERASE SETMAR"/>
    <property type="match status" value="1"/>
</dbReference>
<feature type="domain" description="Mos1 transposase HTH" evidence="2">
    <location>
        <begin position="6"/>
        <end position="50"/>
    </location>
</feature>
<name>A0ABR1DWV4_NECAM</name>
<evidence type="ECO:0000313" key="3">
    <source>
        <dbReference type="EMBL" id="KAK6754909.1"/>
    </source>
</evidence>
<dbReference type="Gene3D" id="1.10.10.1450">
    <property type="match status" value="1"/>
</dbReference>
<dbReference type="InterPro" id="IPR041426">
    <property type="entry name" value="Mos1_HTH"/>
</dbReference>
<dbReference type="Pfam" id="PF17906">
    <property type="entry name" value="HTH_48"/>
    <property type="match status" value="1"/>
</dbReference>
<sequence length="98" mass="11330">MNQRDHRVIALYEFKSGHFAAEASRNLSRSFGSECLRERTVELWLKKFASSDFDLGEKPGRGRRSSLDDEDLERAMEANPKTNTDVNRRPGRTSYYIS</sequence>
<evidence type="ECO:0000256" key="1">
    <source>
        <dbReference type="SAM" id="MobiDB-lite"/>
    </source>
</evidence>
<dbReference type="EMBL" id="JAVFWL010000005">
    <property type="protein sequence ID" value="KAK6754909.1"/>
    <property type="molecule type" value="Genomic_DNA"/>
</dbReference>
<gene>
    <name evidence="3" type="primary">Necator_chrV.g18509</name>
    <name evidence="3" type="ORF">RB195_013718</name>
</gene>
<dbReference type="Proteomes" id="UP001303046">
    <property type="component" value="Unassembled WGS sequence"/>
</dbReference>
<evidence type="ECO:0000259" key="2">
    <source>
        <dbReference type="Pfam" id="PF17906"/>
    </source>
</evidence>
<organism evidence="3 4">
    <name type="scientific">Necator americanus</name>
    <name type="common">Human hookworm</name>
    <dbReference type="NCBI Taxonomy" id="51031"/>
    <lineage>
        <taxon>Eukaryota</taxon>
        <taxon>Metazoa</taxon>
        <taxon>Ecdysozoa</taxon>
        <taxon>Nematoda</taxon>
        <taxon>Chromadorea</taxon>
        <taxon>Rhabditida</taxon>
        <taxon>Rhabditina</taxon>
        <taxon>Rhabditomorpha</taxon>
        <taxon>Strongyloidea</taxon>
        <taxon>Ancylostomatidae</taxon>
        <taxon>Bunostominae</taxon>
        <taxon>Necator</taxon>
    </lineage>
</organism>
<feature type="region of interest" description="Disordered" evidence="1">
    <location>
        <begin position="52"/>
        <end position="98"/>
    </location>
</feature>